<gene>
    <name evidence="1" type="ORF">Amon02_001227300</name>
</gene>
<sequence>MESNVLKYKATLYNSVEWLIYAILPDGSSGFEFNYTGPYNIYGNKAIDGLTVQIAPMPSSGLDSYFDQAAGMYPLNCSVEGSYIGGGSEAVYKLVYHTEGSSSSRSTMIFALPHLTNSLIDESSGNATGITIYSPTKGTMTGYLTNTLTMSETLNFDIGFLPYAQISNGTSLTYTTDQLKLIAQAANSELATDIPTLIAGQEMDSTYGAGNFINSRSIR</sequence>
<keyword evidence="2" id="KW-1185">Reference proteome</keyword>
<evidence type="ECO:0000313" key="2">
    <source>
        <dbReference type="Proteomes" id="UP001165064"/>
    </source>
</evidence>
<accession>A0ACB5UA12</accession>
<proteinExistence type="predicted"/>
<protein>
    <submittedName>
        <fullName evidence="1">Unnamed protein product</fullName>
    </submittedName>
</protein>
<comment type="caution">
    <text evidence="1">The sequence shown here is derived from an EMBL/GenBank/DDBJ whole genome shotgun (WGS) entry which is preliminary data.</text>
</comment>
<reference evidence="1" key="1">
    <citation type="submission" date="2023-04" db="EMBL/GenBank/DDBJ databases">
        <title>Ambrosiozyma monospora NBRC 10751.</title>
        <authorList>
            <person name="Ichikawa N."/>
            <person name="Sato H."/>
            <person name="Tonouchi N."/>
        </authorList>
    </citation>
    <scope>NUCLEOTIDE SEQUENCE</scope>
    <source>
        <strain evidence="1">NBRC 10751</strain>
    </source>
</reference>
<dbReference type="Proteomes" id="UP001165064">
    <property type="component" value="Unassembled WGS sequence"/>
</dbReference>
<name>A0ACB5UA12_AMBMO</name>
<dbReference type="EMBL" id="BSXS01014305">
    <property type="protein sequence ID" value="GMF05261.1"/>
    <property type="molecule type" value="Genomic_DNA"/>
</dbReference>
<organism evidence="1 2">
    <name type="scientific">Ambrosiozyma monospora</name>
    <name type="common">Yeast</name>
    <name type="synonym">Endomycopsis monosporus</name>
    <dbReference type="NCBI Taxonomy" id="43982"/>
    <lineage>
        <taxon>Eukaryota</taxon>
        <taxon>Fungi</taxon>
        <taxon>Dikarya</taxon>
        <taxon>Ascomycota</taxon>
        <taxon>Saccharomycotina</taxon>
        <taxon>Pichiomycetes</taxon>
        <taxon>Pichiales</taxon>
        <taxon>Pichiaceae</taxon>
        <taxon>Ambrosiozyma</taxon>
    </lineage>
</organism>
<evidence type="ECO:0000313" key="1">
    <source>
        <dbReference type="EMBL" id="GMF05261.1"/>
    </source>
</evidence>